<dbReference type="STRING" id="2711.A0A067F0P1"/>
<evidence type="ECO:0000313" key="4">
    <source>
        <dbReference type="Proteomes" id="UP000027120"/>
    </source>
</evidence>
<dbReference type="PANTHER" id="PTHR46445:SF7">
    <property type="entry name" value="GBF-INTERACTING PROTEIN 1 N-TERMINAL DOMAIN-CONTAINING PROTEIN"/>
    <property type="match status" value="1"/>
</dbReference>
<dbReference type="InterPro" id="IPR009060">
    <property type="entry name" value="UBA-like_sf"/>
</dbReference>
<reference evidence="3 4" key="1">
    <citation type="submission" date="2014-04" db="EMBL/GenBank/DDBJ databases">
        <authorList>
            <consortium name="International Citrus Genome Consortium"/>
            <person name="Gmitter F."/>
            <person name="Chen C."/>
            <person name="Farmerie W."/>
            <person name="Harkins T."/>
            <person name="Desany B."/>
            <person name="Mohiuddin M."/>
            <person name="Kodira C."/>
            <person name="Borodovsky M."/>
            <person name="Lomsadze A."/>
            <person name="Burns P."/>
            <person name="Jenkins J."/>
            <person name="Prochnik S."/>
            <person name="Shu S."/>
            <person name="Chapman J."/>
            <person name="Pitluck S."/>
            <person name="Schmutz J."/>
            <person name="Rokhsar D."/>
        </authorList>
    </citation>
    <scope>NUCLEOTIDE SEQUENCE</scope>
</reference>
<accession>A0A067F0P1</accession>
<feature type="non-terminal residue" evidence="3">
    <location>
        <position position="81"/>
    </location>
</feature>
<dbReference type="AlphaFoldDB" id="A0A067F0P1"/>
<dbReference type="EMBL" id="KK784929">
    <property type="protein sequence ID" value="KDO60964.1"/>
    <property type="molecule type" value="Genomic_DNA"/>
</dbReference>
<dbReference type="EMBL" id="KK784929">
    <property type="protein sequence ID" value="KDO60963.1"/>
    <property type="molecule type" value="Genomic_DNA"/>
</dbReference>
<evidence type="ECO:0000313" key="3">
    <source>
        <dbReference type="EMBL" id="KDO60964.1"/>
    </source>
</evidence>
<keyword evidence="4" id="KW-1185">Reference proteome</keyword>
<gene>
    <name evidence="3" type="ORF">CISIN_1g0031901mg</name>
</gene>
<sequence length="81" mass="8974">MGSDSKKSNNNSNVAGGASQIPAAAKKIVQNLKETLNKNCTDSEIYAVLVECNMDPNDAFQRLLSQDAFKEVKSKRERRKE</sequence>
<proteinExistence type="predicted"/>
<organism evidence="3 4">
    <name type="scientific">Citrus sinensis</name>
    <name type="common">Sweet orange</name>
    <name type="synonym">Citrus aurantium var. sinensis</name>
    <dbReference type="NCBI Taxonomy" id="2711"/>
    <lineage>
        <taxon>Eukaryota</taxon>
        <taxon>Viridiplantae</taxon>
        <taxon>Streptophyta</taxon>
        <taxon>Embryophyta</taxon>
        <taxon>Tracheophyta</taxon>
        <taxon>Spermatophyta</taxon>
        <taxon>Magnoliopsida</taxon>
        <taxon>eudicotyledons</taxon>
        <taxon>Gunneridae</taxon>
        <taxon>Pentapetalae</taxon>
        <taxon>rosids</taxon>
        <taxon>malvids</taxon>
        <taxon>Sapindales</taxon>
        <taxon>Rutaceae</taxon>
        <taxon>Aurantioideae</taxon>
        <taxon>Citrus</taxon>
    </lineage>
</organism>
<dbReference type="Proteomes" id="UP000027120">
    <property type="component" value="Unassembled WGS sequence"/>
</dbReference>
<evidence type="ECO:0000256" key="1">
    <source>
        <dbReference type="SAM" id="MobiDB-lite"/>
    </source>
</evidence>
<name>A0A067F0P1_CITSI</name>
<feature type="region of interest" description="Disordered" evidence="1">
    <location>
        <begin position="1"/>
        <end position="20"/>
    </location>
</feature>
<dbReference type="PANTHER" id="PTHR46445">
    <property type="entry name" value="RNA POLYMERASE II DEGRADATION FACTOR-LIKE PROTEIN (DUF1296)"/>
    <property type="match status" value="1"/>
</dbReference>
<dbReference type="InterPro" id="IPR009719">
    <property type="entry name" value="GIP1_N"/>
</dbReference>
<evidence type="ECO:0000259" key="2">
    <source>
        <dbReference type="Pfam" id="PF06972"/>
    </source>
</evidence>
<dbReference type="EMBL" id="KK784929">
    <property type="protein sequence ID" value="KDO60962.1"/>
    <property type="molecule type" value="Genomic_DNA"/>
</dbReference>
<dbReference type="Pfam" id="PF06972">
    <property type="entry name" value="GIP1_N"/>
    <property type="match status" value="1"/>
</dbReference>
<feature type="domain" description="GBF-interacting protein 1 N-terminal" evidence="2">
    <location>
        <begin position="21"/>
        <end position="81"/>
    </location>
</feature>
<protein>
    <recommendedName>
        <fullName evidence="2">GBF-interacting protein 1 N-terminal domain-containing protein</fullName>
    </recommendedName>
</protein>
<dbReference type="SUPFAM" id="SSF46934">
    <property type="entry name" value="UBA-like"/>
    <property type="match status" value="1"/>
</dbReference>